<keyword evidence="4" id="KW-0808">Transferase</keyword>
<comment type="similarity">
    <text evidence="2">Belongs to the CDP-glycerol glycerophosphotransferase family.</text>
</comment>
<accession>A0ABP7FXY6</accession>
<evidence type="ECO:0000256" key="5">
    <source>
        <dbReference type="ARBA" id="ARBA00022944"/>
    </source>
</evidence>
<evidence type="ECO:0000313" key="8">
    <source>
        <dbReference type="Proteomes" id="UP001501004"/>
    </source>
</evidence>
<dbReference type="Proteomes" id="UP001501004">
    <property type="component" value="Unassembled WGS sequence"/>
</dbReference>
<gene>
    <name evidence="7" type="ORF">GCM10022239_26000</name>
</gene>
<dbReference type="SUPFAM" id="SSF53756">
    <property type="entry name" value="UDP-Glycosyltransferase/glycogen phosphorylase"/>
    <property type="match status" value="1"/>
</dbReference>
<keyword evidence="8" id="KW-1185">Reference proteome</keyword>
<dbReference type="InterPro" id="IPR051612">
    <property type="entry name" value="Teichoic_Acid_Biosynth"/>
</dbReference>
<dbReference type="Gene3D" id="3.40.50.11820">
    <property type="match status" value="1"/>
</dbReference>
<sequence length="507" mass="55782">MTAASSSRTLTIESIALGDAAGSGVPVLELRGPGSAPESLELVGPRLRMPGVVSTDESGWHATVPLRASRWGGPALAPPSGSYRLVIDGGQSADAVAISAIDAVVPEARLVPGLFRIAFRVSEGEVAVVFTPPLADDEHGGENQGRLEAAYRAARPEPLDAVFFESFYGQNASCNPLALDRAIAVARPDLVRYWGVADASVAVPEGSIPLIEGSAEWWRVRAAARLIVVNDWLRNRYRKRPHQKVLQTWHGTMLKKLALSRRRPGLRTALATLRERSRWDILLAQNDYAKRIFRRAYAYLGPIWEEGYPRDDVLVGGDSAAIRRRLGVPDGARVLLYAPTWRDDRPDHVDHLDVSHFTEQLGAGWVTLIRGHSRTLQPGEDVRAGGVIDVTSYPDVSDLFLAADALVTDYSSVMFDFSVTGKPIYFFTPDLDRYRQVLRGFYFDLLPVAPGPVAQDASELIELVRHPDAVQAEYAAKYAAWRERFNPRDDGHAAERVVARLIREGVI</sequence>
<dbReference type="EMBL" id="BAABAE010000004">
    <property type="protein sequence ID" value="GAA3749480.1"/>
    <property type="molecule type" value="Genomic_DNA"/>
</dbReference>
<organism evidence="7 8">
    <name type="scientific">Leifsonella bigeumensis</name>
    <dbReference type="NCBI Taxonomy" id="433643"/>
    <lineage>
        <taxon>Bacteria</taxon>
        <taxon>Bacillati</taxon>
        <taxon>Actinomycetota</taxon>
        <taxon>Actinomycetes</taxon>
        <taxon>Micrococcales</taxon>
        <taxon>Microbacteriaceae</taxon>
        <taxon>Leifsonella</taxon>
    </lineage>
</organism>
<comment type="caution">
    <text evidence="7">The sequence shown here is derived from an EMBL/GenBank/DDBJ whole genome shotgun (WGS) entry which is preliminary data.</text>
</comment>
<evidence type="ECO:0000256" key="1">
    <source>
        <dbReference type="ARBA" id="ARBA00004202"/>
    </source>
</evidence>
<dbReference type="Pfam" id="PF04464">
    <property type="entry name" value="Glyphos_transf"/>
    <property type="match status" value="1"/>
</dbReference>
<dbReference type="InterPro" id="IPR043149">
    <property type="entry name" value="TagF_N"/>
</dbReference>
<proteinExistence type="inferred from homology"/>
<dbReference type="RefSeq" id="WP_344757494.1">
    <property type="nucleotide sequence ID" value="NZ_BAABAE010000004.1"/>
</dbReference>
<dbReference type="PANTHER" id="PTHR37316:SF3">
    <property type="entry name" value="TEICHOIC ACID GLYCEROL-PHOSPHATE TRANSFERASE"/>
    <property type="match status" value="1"/>
</dbReference>
<evidence type="ECO:0000313" key="7">
    <source>
        <dbReference type="EMBL" id="GAA3749480.1"/>
    </source>
</evidence>
<evidence type="ECO:0000256" key="2">
    <source>
        <dbReference type="ARBA" id="ARBA00010488"/>
    </source>
</evidence>
<dbReference type="PANTHER" id="PTHR37316">
    <property type="entry name" value="TEICHOIC ACID GLYCEROL-PHOSPHATE PRIMASE"/>
    <property type="match status" value="1"/>
</dbReference>
<name>A0ABP7FXY6_9MICO</name>
<evidence type="ECO:0000256" key="6">
    <source>
        <dbReference type="ARBA" id="ARBA00023136"/>
    </source>
</evidence>
<evidence type="ECO:0008006" key="9">
    <source>
        <dbReference type="Google" id="ProtNLM"/>
    </source>
</evidence>
<dbReference type="InterPro" id="IPR043148">
    <property type="entry name" value="TagF_C"/>
</dbReference>
<keyword evidence="3" id="KW-1003">Cell membrane</keyword>
<dbReference type="InterPro" id="IPR007554">
    <property type="entry name" value="Glycerophosphate_synth"/>
</dbReference>
<evidence type="ECO:0000256" key="3">
    <source>
        <dbReference type="ARBA" id="ARBA00022475"/>
    </source>
</evidence>
<evidence type="ECO:0000256" key="4">
    <source>
        <dbReference type="ARBA" id="ARBA00022679"/>
    </source>
</evidence>
<keyword evidence="6" id="KW-0472">Membrane</keyword>
<reference evidence="8" key="1">
    <citation type="journal article" date="2019" name="Int. J. Syst. Evol. Microbiol.">
        <title>The Global Catalogue of Microorganisms (GCM) 10K type strain sequencing project: providing services to taxonomists for standard genome sequencing and annotation.</title>
        <authorList>
            <consortium name="The Broad Institute Genomics Platform"/>
            <consortium name="The Broad Institute Genome Sequencing Center for Infectious Disease"/>
            <person name="Wu L."/>
            <person name="Ma J."/>
        </authorList>
    </citation>
    <scope>NUCLEOTIDE SEQUENCE [LARGE SCALE GENOMIC DNA]</scope>
    <source>
        <strain evidence="8">JCM 16949</strain>
    </source>
</reference>
<comment type="subcellular location">
    <subcellularLocation>
        <location evidence="1">Cell membrane</location>
        <topology evidence="1">Peripheral membrane protein</topology>
    </subcellularLocation>
</comment>
<protein>
    <recommendedName>
        <fullName evidence="9">Glycosyl/glycerophosphate transferase</fullName>
    </recommendedName>
</protein>
<dbReference type="Gene3D" id="3.40.50.12580">
    <property type="match status" value="1"/>
</dbReference>
<keyword evidence="5" id="KW-0777">Teichoic acid biosynthesis</keyword>